<dbReference type="Proteomes" id="UP000003860">
    <property type="component" value="Unassembled WGS sequence"/>
</dbReference>
<dbReference type="PANTHER" id="PTHR43667">
    <property type="entry name" value="CYCLOPROPANE-FATTY-ACYL-PHOSPHOLIPID SYNTHASE"/>
    <property type="match status" value="1"/>
</dbReference>
<sequence>MKLEEIREKWVIKNNNSEAAMAMWDSQAEAECYNQIPSFENNHFLKYMERKGMLKPSCDVLDIGCGAGAYSIAIADRVRTVTGVDISSKMIEHGKKKALELRLDNINLFQADWNQFSLEDNRYDAHFDLVFAHMTPAVSDSVALEKMNAASKRYCILCKPTRRNDPVYFEVERLLGIKRTSSALDETIINTFSMLWQLGYSPELTYENQVWDINRTYEEACQFYINRVKQIKLLDNNDIAKAKDYLKCIEKNGRISECINTLITTIFWEK</sequence>
<dbReference type="InterPro" id="IPR029063">
    <property type="entry name" value="SAM-dependent_MTases_sf"/>
</dbReference>
<organism evidence="2 3">
    <name type="scientific">Ruminiclostridium papyrosolvens DSM 2782</name>
    <dbReference type="NCBI Taxonomy" id="588581"/>
    <lineage>
        <taxon>Bacteria</taxon>
        <taxon>Bacillati</taxon>
        <taxon>Bacillota</taxon>
        <taxon>Clostridia</taxon>
        <taxon>Eubacteriales</taxon>
        <taxon>Oscillospiraceae</taxon>
        <taxon>Ruminiclostridium</taxon>
    </lineage>
</organism>
<dbReference type="Gene3D" id="3.40.50.150">
    <property type="entry name" value="Vaccinia Virus protein VP39"/>
    <property type="match status" value="1"/>
</dbReference>
<evidence type="ECO:0000313" key="2">
    <source>
        <dbReference type="EMBL" id="EGD49062.1"/>
    </source>
</evidence>
<accession>F1T980</accession>
<reference evidence="2" key="2">
    <citation type="submission" date="2011-01" db="EMBL/GenBank/DDBJ databases">
        <title>The Non-contiguous Finished genome of Clostridium papyrosolvens.</title>
        <authorList>
            <person name="Lucas S."/>
            <person name="Copeland A."/>
            <person name="Lapidus A."/>
            <person name="Cheng J.-F."/>
            <person name="Goodwin L."/>
            <person name="Pitluck S."/>
            <person name="Misra M."/>
            <person name="Chertkov O."/>
            <person name="Detter J.C."/>
            <person name="Han C."/>
            <person name="Tapia R."/>
            <person name="Land M."/>
            <person name="Hauser L."/>
            <person name="Kyrpides N."/>
            <person name="Ivanova N."/>
            <person name="Pagani I."/>
            <person name="Mouttaki H."/>
            <person name="He Z."/>
            <person name="Zhou J."/>
            <person name="Hemme C.L."/>
            <person name="Woyke T."/>
        </authorList>
    </citation>
    <scope>NUCLEOTIDE SEQUENCE [LARGE SCALE GENOMIC DNA]</scope>
    <source>
        <strain evidence="2">DSM 2782</strain>
    </source>
</reference>
<evidence type="ECO:0000313" key="3">
    <source>
        <dbReference type="Proteomes" id="UP000003860"/>
    </source>
</evidence>
<comment type="caution">
    <text evidence="2">The sequence shown here is derived from an EMBL/GenBank/DDBJ whole genome shotgun (WGS) entry which is preliminary data.</text>
</comment>
<name>F1T980_9FIRM</name>
<dbReference type="AlphaFoldDB" id="F1T980"/>
<dbReference type="CDD" id="cd02440">
    <property type="entry name" value="AdoMet_MTases"/>
    <property type="match status" value="1"/>
</dbReference>
<dbReference type="eggNOG" id="COG2265">
    <property type="taxonomic scope" value="Bacteria"/>
</dbReference>
<keyword evidence="3" id="KW-1185">Reference proteome</keyword>
<protein>
    <submittedName>
        <fullName evidence="2">Methyltransferase type 11</fullName>
    </submittedName>
</protein>
<dbReference type="SUPFAM" id="SSF53335">
    <property type="entry name" value="S-adenosyl-L-methionine-dependent methyltransferases"/>
    <property type="match status" value="1"/>
</dbReference>
<dbReference type="OrthoDB" id="9791837at2"/>
<proteinExistence type="predicted"/>
<dbReference type="RefSeq" id="WP_004617153.1">
    <property type="nucleotide sequence ID" value="NZ_ACXX02000002.1"/>
</dbReference>
<dbReference type="EMBL" id="ACXX02000002">
    <property type="protein sequence ID" value="EGD49062.1"/>
    <property type="molecule type" value="Genomic_DNA"/>
</dbReference>
<dbReference type="GO" id="GO:0032259">
    <property type="term" value="P:methylation"/>
    <property type="evidence" value="ECO:0007669"/>
    <property type="project" value="UniProtKB-KW"/>
</dbReference>
<gene>
    <name evidence="2" type="ORF">Cpap_3491</name>
</gene>
<dbReference type="InterPro" id="IPR025714">
    <property type="entry name" value="Methyltranfer_dom"/>
</dbReference>
<keyword evidence="2" id="KW-0808">Transferase</keyword>
<feature type="domain" description="Methyltransferase" evidence="1">
    <location>
        <begin position="55"/>
        <end position="136"/>
    </location>
</feature>
<evidence type="ECO:0000259" key="1">
    <source>
        <dbReference type="Pfam" id="PF13847"/>
    </source>
</evidence>
<dbReference type="PANTHER" id="PTHR43667:SF2">
    <property type="entry name" value="FATTY ACID C-METHYL TRANSFERASE"/>
    <property type="match status" value="1"/>
</dbReference>
<dbReference type="STRING" id="588581.Cpap_3491"/>
<dbReference type="GO" id="GO:0008168">
    <property type="term" value="F:methyltransferase activity"/>
    <property type="evidence" value="ECO:0007669"/>
    <property type="project" value="UniProtKB-KW"/>
</dbReference>
<dbReference type="Pfam" id="PF13847">
    <property type="entry name" value="Methyltransf_31"/>
    <property type="match status" value="1"/>
</dbReference>
<keyword evidence="2" id="KW-0489">Methyltransferase</keyword>
<reference evidence="2" key="1">
    <citation type="submission" date="2009-07" db="EMBL/GenBank/DDBJ databases">
        <authorList>
            <consortium name="US DOE Joint Genome Institute (JGI-PGF)"/>
            <person name="Lucas S."/>
            <person name="Copeland A."/>
            <person name="Lapidus A."/>
            <person name="Glavina del Rio T."/>
            <person name="Tice H."/>
            <person name="Bruce D."/>
            <person name="Goodwin L."/>
            <person name="Pitluck S."/>
            <person name="Larimer F."/>
            <person name="Land M.L."/>
            <person name="Mouttaki H."/>
            <person name="He Z."/>
            <person name="Zhou J."/>
            <person name="Hemme C.L."/>
        </authorList>
    </citation>
    <scope>NUCLEOTIDE SEQUENCE [LARGE SCALE GENOMIC DNA]</scope>
    <source>
        <strain evidence="2">DSM 2782</strain>
    </source>
</reference>
<dbReference type="InterPro" id="IPR050723">
    <property type="entry name" value="CFA/CMAS"/>
</dbReference>